<feature type="domain" description="YgjP-like metallopeptidase" evidence="1">
    <location>
        <begin position="23"/>
        <end position="218"/>
    </location>
</feature>
<sequence length="229" mass="25810">MTEFFVPGAPDIPIVLRRSARARRISLRVSRLDGRVTLTLPNRVPESEALEFAQSKADWLVRNMAARPEAVQVTLGTELPFQGELLTVGAGQGRSVKRDGEALLVPSGARVGARVQAFLKTEARNRLVEACDGYSRDLGRPYARITLRDTRSRWGSCSSAGALMFSWRLVMGPEEVLHYVAAHEVAHLAQMNHSKAFWDEVHTLFGPHKAERTWLRQHGEKLHRYRFED</sequence>
<evidence type="ECO:0000313" key="3">
    <source>
        <dbReference type="Proteomes" id="UP000665026"/>
    </source>
</evidence>
<dbReference type="CDD" id="cd07344">
    <property type="entry name" value="M48_yhfN_like"/>
    <property type="match status" value="1"/>
</dbReference>
<dbReference type="PANTHER" id="PTHR30399">
    <property type="entry name" value="UNCHARACTERIZED PROTEIN YGJP"/>
    <property type="match status" value="1"/>
</dbReference>
<dbReference type="EMBL" id="CP060010">
    <property type="protein sequence ID" value="QTN36768.1"/>
    <property type="molecule type" value="Genomic_DNA"/>
</dbReference>
<dbReference type="PANTHER" id="PTHR30399:SF1">
    <property type="entry name" value="UTP PYROPHOSPHATASE"/>
    <property type="match status" value="1"/>
</dbReference>
<reference evidence="2" key="1">
    <citation type="submission" date="2020-07" db="EMBL/GenBank/DDBJ databases">
        <title>Genome sequences of bacteria associated with the marine, planktonic diatom Thalassiosira profunda strain ECT2AJA-044.</title>
        <authorList>
            <person name="Gargas C.B."/>
            <person name="Roberts W.R."/>
            <person name="Alverson A.J."/>
        </authorList>
    </citation>
    <scope>NUCLEOTIDE SEQUENCE</scope>
    <source>
        <strain evidence="2">ECT2AJA-044</strain>
    </source>
</reference>
<dbReference type="Pfam" id="PF01863">
    <property type="entry name" value="YgjP-like"/>
    <property type="match status" value="1"/>
</dbReference>
<accession>A0A975ERD9</accession>
<dbReference type="KEGG" id="cact:HZ995_04405"/>
<proteinExistence type="predicted"/>
<evidence type="ECO:0000259" key="1">
    <source>
        <dbReference type="Pfam" id="PF01863"/>
    </source>
</evidence>
<dbReference type="RefSeq" id="WP_209357465.1">
    <property type="nucleotide sequence ID" value="NZ_CP060010.1"/>
</dbReference>
<gene>
    <name evidence="2" type="ORF">HZ995_04405</name>
</gene>
<protein>
    <submittedName>
        <fullName evidence="2">M48 family metallopeptidase</fullName>
    </submittedName>
</protein>
<dbReference type="AlphaFoldDB" id="A0A975ERD9"/>
<evidence type="ECO:0000313" key="2">
    <source>
        <dbReference type="EMBL" id="QTN36768.1"/>
    </source>
</evidence>
<name>A0A975ERD9_9RHOB</name>
<organism evidence="2 3">
    <name type="scientific">Cognatishimia activa</name>
    <dbReference type="NCBI Taxonomy" id="1715691"/>
    <lineage>
        <taxon>Bacteria</taxon>
        <taxon>Pseudomonadati</taxon>
        <taxon>Pseudomonadota</taxon>
        <taxon>Alphaproteobacteria</taxon>
        <taxon>Rhodobacterales</taxon>
        <taxon>Paracoccaceae</taxon>
        <taxon>Cognatishimia</taxon>
    </lineage>
</organism>
<dbReference type="InterPro" id="IPR053136">
    <property type="entry name" value="UTP_pyrophosphatase-like"/>
</dbReference>
<dbReference type="Proteomes" id="UP000665026">
    <property type="component" value="Chromosome"/>
</dbReference>
<dbReference type="InterPro" id="IPR002725">
    <property type="entry name" value="YgjP-like_metallopeptidase"/>
</dbReference>
<dbReference type="Gene3D" id="3.30.2010.10">
    <property type="entry name" value="Metalloproteases ('zincins'), catalytic domain"/>
    <property type="match status" value="1"/>
</dbReference>